<dbReference type="InterPro" id="IPR031654">
    <property type="entry name" value="Capsid_N"/>
</dbReference>
<proteinExistence type="predicted"/>
<name>A0A6C0KW07_9ZZZZ</name>
<dbReference type="AlphaFoldDB" id="A0A6C0KW07"/>
<dbReference type="InterPro" id="IPR007542">
    <property type="entry name" value="MCP_C"/>
</dbReference>
<dbReference type="Pfam" id="PF16903">
    <property type="entry name" value="Capsid_N"/>
    <property type="match status" value="1"/>
</dbReference>
<evidence type="ECO:0000259" key="1">
    <source>
        <dbReference type="Pfam" id="PF04451"/>
    </source>
</evidence>
<dbReference type="InterPro" id="IPR038519">
    <property type="entry name" value="MCP_C_sf"/>
</dbReference>
<dbReference type="Gene3D" id="2.70.9.20">
    <property type="entry name" value="Major capsid protein Vp54"/>
    <property type="match status" value="1"/>
</dbReference>
<protein>
    <recommendedName>
        <fullName evidence="4">Major capsid protein N-terminal domain-containing protein</fullName>
    </recommendedName>
</protein>
<dbReference type="SUPFAM" id="SSF49749">
    <property type="entry name" value="Group II dsDNA viruses VP"/>
    <property type="match status" value="2"/>
</dbReference>
<feature type="domain" description="Major capsid protein C-terminal" evidence="1">
    <location>
        <begin position="318"/>
        <end position="529"/>
    </location>
</feature>
<dbReference type="GO" id="GO:0005198">
    <property type="term" value="F:structural molecule activity"/>
    <property type="evidence" value="ECO:0007669"/>
    <property type="project" value="InterPro"/>
</dbReference>
<sequence>MPGGLLPLVAYGNMNQTINGNPQMTYFYKAFVRHTHFSQENITVPLDGPNELQLDAPILLKTKVPRHGDLMSDMYLTLELPAIYNKLWNGRISHEFSWVRQIGLRMISRVGLYIGGTKVQEYSSDWLAAKYQTDLPIDTFEKWSNLIGDVPEMYAPASGAYADPSGGYPNVVPFPNITTQTNAPSIPAREINVPLGFFFTDSPGLALPMVGLQYHDIEVQITLRPMREIYTILDISGVRVRNGYSLNSVQGTSIYANSYPPAYGPLPESLNNNYQSYYDVSGTPRNFYTDIGFGIPTSDGFPMNPRLQCTYIYLTDNERKLFASKKLEYLVRQVQEFQFANVNTRQQLQLDAHALVSRIIWFGRRSDWWYRNDYTNLTNWKYTDPHKRPFVRAPAGFNSQTSGGLILGTQRNILRGARILCGGNEIFEEKNARYFSDIVPFRSCTGGGYPFLLGGILQPLSFHPLYVYSFALNSSSGTQPSGTINTSRIVKIDLEVDVVPLPADVNYTYDISVYVESLNFLEIQSGMGGMRFAI</sequence>
<evidence type="ECO:0000313" key="3">
    <source>
        <dbReference type="EMBL" id="QHU22162.1"/>
    </source>
</evidence>
<accession>A0A6C0KW07</accession>
<dbReference type="InterPro" id="IPR016112">
    <property type="entry name" value="VP_dsDNA_II"/>
</dbReference>
<organism evidence="3">
    <name type="scientific">viral metagenome</name>
    <dbReference type="NCBI Taxonomy" id="1070528"/>
    <lineage>
        <taxon>unclassified sequences</taxon>
        <taxon>metagenomes</taxon>
        <taxon>organismal metagenomes</taxon>
    </lineage>
</organism>
<dbReference type="Gene3D" id="2.70.9.10">
    <property type="entry name" value="Adenovirus Type 2 Hexon, domain 4"/>
    <property type="match status" value="1"/>
</dbReference>
<dbReference type="EMBL" id="MN740998">
    <property type="protein sequence ID" value="QHU22162.1"/>
    <property type="molecule type" value="Genomic_DNA"/>
</dbReference>
<feature type="domain" description="Major capsid protein N-terminal" evidence="2">
    <location>
        <begin position="25"/>
        <end position="247"/>
    </location>
</feature>
<evidence type="ECO:0000259" key="2">
    <source>
        <dbReference type="Pfam" id="PF16903"/>
    </source>
</evidence>
<dbReference type="Pfam" id="PF04451">
    <property type="entry name" value="Capsid_NCLDV"/>
    <property type="match status" value="1"/>
</dbReference>
<evidence type="ECO:0008006" key="4">
    <source>
        <dbReference type="Google" id="ProtNLM"/>
    </source>
</evidence>
<reference evidence="3" key="1">
    <citation type="journal article" date="2020" name="Nature">
        <title>Giant virus diversity and host interactions through global metagenomics.</title>
        <authorList>
            <person name="Schulz F."/>
            <person name="Roux S."/>
            <person name="Paez-Espino D."/>
            <person name="Jungbluth S."/>
            <person name="Walsh D.A."/>
            <person name="Denef V.J."/>
            <person name="McMahon K.D."/>
            <person name="Konstantinidis K.T."/>
            <person name="Eloe-Fadrosh E.A."/>
            <person name="Kyrpides N.C."/>
            <person name="Woyke T."/>
        </authorList>
    </citation>
    <scope>NUCLEOTIDE SEQUENCE</scope>
    <source>
        <strain evidence="3">GVMAG-S-3300013286-35</strain>
    </source>
</reference>